<organism evidence="3 4">
    <name type="scientific">Macrophomina phaseolina</name>
    <dbReference type="NCBI Taxonomy" id="35725"/>
    <lineage>
        <taxon>Eukaryota</taxon>
        <taxon>Fungi</taxon>
        <taxon>Dikarya</taxon>
        <taxon>Ascomycota</taxon>
        <taxon>Pezizomycotina</taxon>
        <taxon>Dothideomycetes</taxon>
        <taxon>Dothideomycetes incertae sedis</taxon>
        <taxon>Botryosphaeriales</taxon>
        <taxon>Botryosphaeriaceae</taxon>
        <taxon>Macrophomina</taxon>
    </lineage>
</organism>
<evidence type="ECO:0000313" key="4">
    <source>
        <dbReference type="Proteomes" id="UP000774617"/>
    </source>
</evidence>
<feature type="region of interest" description="Disordered" evidence="1">
    <location>
        <begin position="240"/>
        <end position="268"/>
    </location>
</feature>
<feature type="compositionally biased region" description="Low complexity" evidence="1">
    <location>
        <begin position="240"/>
        <end position="264"/>
    </location>
</feature>
<reference evidence="3 4" key="1">
    <citation type="journal article" date="2021" name="Nat. Commun.">
        <title>Genetic determinants of endophytism in the Arabidopsis root mycobiome.</title>
        <authorList>
            <person name="Mesny F."/>
            <person name="Miyauchi S."/>
            <person name="Thiergart T."/>
            <person name="Pickel B."/>
            <person name="Atanasova L."/>
            <person name="Karlsson M."/>
            <person name="Huettel B."/>
            <person name="Barry K.W."/>
            <person name="Haridas S."/>
            <person name="Chen C."/>
            <person name="Bauer D."/>
            <person name="Andreopoulos W."/>
            <person name="Pangilinan J."/>
            <person name="LaButti K."/>
            <person name="Riley R."/>
            <person name="Lipzen A."/>
            <person name="Clum A."/>
            <person name="Drula E."/>
            <person name="Henrissat B."/>
            <person name="Kohler A."/>
            <person name="Grigoriev I.V."/>
            <person name="Martin F.M."/>
            <person name="Hacquard S."/>
        </authorList>
    </citation>
    <scope>NUCLEOTIDE SEQUENCE [LARGE SCALE GENOMIC DNA]</scope>
    <source>
        <strain evidence="3 4">MPI-SDFR-AT-0080</strain>
    </source>
</reference>
<protein>
    <recommendedName>
        <fullName evidence="5">GPI anchored protein</fullName>
    </recommendedName>
</protein>
<feature type="compositionally biased region" description="Low complexity" evidence="1">
    <location>
        <begin position="107"/>
        <end position="133"/>
    </location>
</feature>
<feature type="signal peptide" evidence="2">
    <location>
        <begin position="1"/>
        <end position="20"/>
    </location>
</feature>
<evidence type="ECO:0008006" key="5">
    <source>
        <dbReference type="Google" id="ProtNLM"/>
    </source>
</evidence>
<dbReference type="EMBL" id="JAGTJR010000008">
    <property type="protein sequence ID" value="KAH7056014.1"/>
    <property type="molecule type" value="Genomic_DNA"/>
</dbReference>
<comment type="caution">
    <text evidence="3">The sequence shown here is derived from an EMBL/GenBank/DDBJ whole genome shotgun (WGS) entry which is preliminary data.</text>
</comment>
<proteinExistence type="predicted"/>
<feature type="chain" id="PRO_5045675407" description="GPI anchored protein" evidence="2">
    <location>
        <begin position="21"/>
        <end position="295"/>
    </location>
</feature>
<evidence type="ECO:0000256" key="2">
    <source>
        <dbReference type="SAM" id="SignalP"/>
    </source>
</evidence>
<accession>A0ABQ8GHQ2</accession>
<keyword evidence="4" id="KW-1185">Reference proteome</keyword>
<feature type="region of interest" description="Disordered" evidence="1">
    <location>
        <begin position="101"/>
        <end position="139"/>
    </location>
</feature>
<evidence type="ECO:0000313" key="3">
    <source>
        <dbReference type="EMBL" id="KAH7056014.1"/>
    </source>
</evidence>
<keyword evidence="2" id="KW-0732">Signal</keyword>
<name>A0ABQ8GHQ2_9PEZI</name>
<gene>
    <name evidence="3" type="ORF">B0J12DRAFT_439882</name>
</gene>
<evidence type="ECO:0000256" key="1">
    <source>
        <dbReference type="SAM" id="MobiDB-lite"/>
    </source>
</evidence>
<dbReference type="Proteomes" id="UP000774617">
    <property type="component" value="Unassembled WGS sequence"/>
</dbReference>
<sequence length="295" mass="28756">MRFSLSHILFLAAATSLVDAEGWTKHEVGTTPNSHLLGRQSDDGFCSGSSCAACFGAGNVVCSGNSCFNPSAGEQCCSDGDYCIGPDTSCCGSAGAGVTGSPEDDTPSSTSSPSDFASLTSLLPSASSTSSSSGGDEWDCQASDSGEECCQRGGSESHWCYGFYPTNYCYRPSLGEVCCSDGSICDGSSGGADCCSSFGAVATTPNPADSAPSTTASGGAAATGLVSSGAADATSSFDFSGGLTSSSTRTRTTSTGSASASSSGPAQVTAVSGAGSRAEGVFAALGVVGAGLALL</sequence>